<evidence type="ECO:0000313" key="1">
    <source>
        <dbReference type="EMBL" id="KAK7478060.1"/>
    </source>
</evidence>
<gene>
    <name evidence="1" type="ORF">BaRGS_00030736</name>
</gene>
<reference evidence="1 2" key="1">
    <citation type="journal article" date="2023" name="Sci. Data">
        <title>Genome assembly of the Korean intertidal mud-creeper Batillaria attramentaria.</title>
        <authorList>
            <person name="Patra A.K."/>
            <person name="Ho P.T."/>
            <person name="Jun S."/>
            <person name="Lee S.J."/>
            <person name="Kim Y."/>
            <person name="Won Y.J."/>
        </authorList>
    </citation>
    <scope>NUCLEOTIDE SEQUENCE [LARGE SCALE GENOMIC DNA]</scope>
    <source>
        <strain evidence="1">Wonlab-2016</strain>
    </source>
</reference>
<protein>
    <submittedName>
        <fullName evidence="1">Uncharacterized protein</fullName>
    </submittedName>
</protein>
<sequence>MTQQLIRDHNNAIFTCTLSQRIQECFDELVRECMKKKKISKEEATEDTEKVLEETSNPLAYEVRSFVNELGISTAGMFMVSK</sequence>
<dbReference type="EMBL" id="JACVVK020000335">
    <property type="protein sequence ID" value="KAK7478060.1"/>
    <property type="molecule type" value="Genomic_DNA"/>
</dbReference>
<name>A0ABD0JTT8_9CAEN</name>
<organism evidence="1 2">
    <name type="scientific">Batillaria attramentaria</name>
    <dbReference type="NCBI Taxonomy" id="370345"/>
    <lineage>
        <taxon>Eukaryota</taxon>
        <taxon>Metazoa</taxon>
        <taxon>Spiralia</taxon>
        <taxon>Lophotrochozoa</taxon>
        <taxon>Mollusca</taxon>
        <taxon>Gastropoda</taxon>
        <taxon>Caenogastropoda</taxon>
        <taxon>Sorbeoconcha</taxon>
        <taxon>Cerithioidea</taxon>
        <taxon>Batillariidae</taxon>
        <taxon>Batillaria</taxon>
    </lineage>
</organism>
<accession>A0ABD0JTT8</accession>
<proteinExistence type="predicted"/>
<dbReference type="Proteomes" id="UP001519460">
    <property type="component" value="Unassembled WGS sequence"/>
</dbReference>
<comment type="caution">
    <text evidence="1">The sequence shown here is derived from an EMBL/GenBank/DDBJ whole genome shotgun (WGS) entry which is preliminary data.</text>
</comment>
<keyword evidence="2" id="KW-1185">Reference proteome</keyword>
<evidence type="ECO:0000313" key="2">
    <source>
        <dbReference type="Proteomes" id="UP001519460"/>
    </source>
</evidence>
<dbReference type="AlphaFoldDB" id="A0ABD0JTT8"/>